<evidence type="ECO:0000259" key="9">
    <source>
        <dbReference type="Pfam" id="PF02096"/>
    </source>
</evidence>
<sequence length="470" mass="53107">MACIRRSLITSTSRARLLFAHQRLTNPSISSAYVNNYNQEEDHRKSHQHAGFSLQSRSYSVSGFRDPRWSQFIRHVPVTATTGVGFYLPRRNMSTNVGTFNIDYMINMADKTMDNVVSSTQAVYNEVAIAAADSWLPVAAWMDALDGIHKFTGVNWWATIVIATVILRTCTVHSKIHILKVNANIAIMKQQLQEELDNKRMSEAVAKELMQNAYLKHVTPCLLPLIIRSFVYGSFYFAIYSMVGKIPSFETGGASWFLNLTTADPLYTLPVLYSYTFWLNLELNIRNSAEYLQGNRNPDLKKNARGVLAVLMIPLCSYFPKAFFFYMITSNVYSFVFGLTIRQPAVRKFLNIPIVGPPQKSPGSQSKHCHPSVDAKTLRQEEVRETKPMSTDQSTVPSPQAIAMKNLSVLALLILLLVVMAKGSTSDMAAPRKQMRFRSSKMVTYCCSNTSRPCSNTLEECKKYCKTYCY</sequence>
<name>A0A2U1NN38_ARTAN</name>
<dbReference type="STRING" id="35608.A0A2U1NN38"/>
<dbReference type="AlphaFoldDB" id="A0A2U1NN38"/>
<comment type="subcellular location">
    <subcellularLocation>
        <location evidence="1 6">Membrane</location>
        <topology evidence="1 6">Multi-pass membrane protein</topology>
    </subcellularLocation>
</comment>
<feature type="region of interest" description="Disordered" evidence="7">
    <location>
        <begin position="358"/>
        <end position="396"/>
    </location>
</feature>
<keyword evidence="5 8" id="KW-0472">Membrane</keyword>
<feature type="compositionally biased region" description="Basic and acidic residues" evidence="7">
    <location>
        <begin position="371"/>
        <end position="387"/>
    </location>
</feature>
<evidence type="ECO:0000256" key="6">
    <source>
        <dbReference type="RuleBase" id="RU003945"/>
    </source>
</evidence>
<feature type="transmembrane region" description="Helical" evidence="8">
    <location>
        <begin position="407"/>
        <end position="430"/>
    </location>
</feature>
<dbReference type="GO" id="GO:0032979">
    <property type="term" value="P:protein insertion into mitochondrial inner membrane from matrix"/>
    <property type="evidence" value="ECO:0007669"/>
    <property type="project" value="TreeGrafter"/>
</dbReference>
<evidence type="ECO:0000256" key="2">
    <source>
        <dbReference type="ARBA" id="ARBA00010583"/>
    </source>
</evidence>
<keyword evidence="11" id="KW-1185">Reference proteome</keyword>
<keyword evidence="3 6" id="KW-0812">Transmembrane</keyword>
<dbReference type="InterPro" id="IPR001708">
    <property type="entry name" value="YidC/ALB3/OXA1/COX18"/>
</dbReference>
<dbReference type="GO" id="GO:0032977">
    <property type="term" value="F:membrane insertase activity"/>
    <property type="evidence" value="ECO:0007669"/>
    <property type="project" value="InterPro"/>
</dbReference>
<dbReference type="PANTHER" id="PTHR12428:SF34">
    <property type="entry name" value="MITOCHONDRIAL INNER MEMBRANE PROTEIN OXA1-LIKE"/>
    <property type="match status" value="1"/>
</dbReference>
<evidence type="ECO:0000256" key="3">
    <source>
        <dbReference type="ARBA" id="ARBA00022692"/>
    </source>
</evidence>
<comment type="caution">
    <text evidence="10">The sequence shown here is derived from an EMBL/GenBank/DDBJ whole genome shotgun (WGS) entry which is preliminary data.</text>
</comment>
<dbReference type="Proteomes" id="UP000245207">
    <property type="component" value="Unassembled WGS sequence"/>
</dbReference>
<comment type="similarity">
    <text evidence="6">Belongs to the OXA1/ALB3/YidC family.</text>
</comment>
<feature type="transmembrane region" description="Helical" evidence="8">
    <location>
        <begin position="225"/>
        <end position="246"/>
    </location>
</feature>
<dbReference type="GO" id="GO:0005743">
    <property type="term" value="C:mitochondrial inner membrane"/>
    <property type="evidence" value="ECO:0007669"/>
    <property type="project" value="TreeGrafter"/>
</dbReference>
<dbReference type="Pfam" id="PF02096">
    <property type="entry name" value="60KD_IMP"/>
    <property type="match status" value="1"/>
</dbReference>
<gene>
    <name evidence="10" type="ORF">CTI12_AA248170</name>
</gene>
<reference evidence="10 11" key="1">
    <citation type="journal article" date="2018" name="Mol. Plant">
        <title>The genome of Artemisia annua provides insight into the evolution of Asteraceae family and artemisinin biosynthesis.</title>
        <authorList>
            <person name="Shen Q."/>
            <person name="Zhang L."/>
            <person name="Liao Z."/>
            <person name="Wang S."/>
            <person name="Yan T."/>
            <person name="Shi P."/>
            <person name="Liu M."/>
            <person name="Fu X."/>
            <person name="Pan Q."/>
            <person name="Wang Y."/>
            <person name="Lv Z."/>
            <person name="Lu X."/>
            <person name="Zhang F."/>
            <person name="Jiang W."/>
            <person name="Ma Y."/>
            <person name="Chen M."/>
            <person name="Hao X."/>
            <person name="Li L."/>
            <person name="Tang Y."/>
            <person name="Lv G."/>
            <person name="Zhou Y."/>
            <person name="Sun X."/>
            <person name="Brodelius P.E."/>
            <person name="Rose J.K.C."/>
            <person name="Tang K."/>
        </authorList>
    </citation>
    <scope>NUCLEOTIDE SEQUENCE [LARGE SCALE GENOMIC DNA]</scope>
    <source>
        <strain evidence="11">cv. Huhao1</strain>
        <tissue evidence="10">Leaf</tissue>
    </source>
</reference>
<evidence type="ECO:0000256" key="4">
    <source>
        <dbReference type="ARBA" id="ARBA00022989"/>
    </source>
</evidence>
<dbReference type="PANTHER" id="PTHR12428">
    <property type="entry name" value="OXA1"/>
    <property type="match status" value="1"/>
</dbReference>
<protein>
    <submittedName>
        <fullName evidence="10">Membrane insertase</fullName>
    </submittedName>
</protein>
<evidence type="ECO:0000256" key="7">
    <source>
        <dbReference type="SAM" id="MobiDB-lite"/>
    </source>
</evidence>
<dbReference type="OrthoDB" id="2148490at2759"/>
<keyword evidence="4 8" id="KW-1133">Transmembrane helix</keyword>
<dbReference type="CDD" id="cd20069">
    <property type="entry name" value="5TM_Oxa1-like"/>
    <property type="match status" value="1"/>
</dbReference>
<feature type="transmembrane region" description="Helical" evidence="8">
    <location>
        <begin position="266"/>
        <end position="285"/>
    </location>
</feature>
<evidence type="ECO:0000313" key="11">
    <source>
        <dbReference type="Proteomes" id="UP000245207"/>
    </source>
</evidence>
<evidence type="ECO:0000313" key="10">
    <source>
        <dbReference type="EMBL" id="PWA74922.1"/>
    </source>
</evidence>
<feature type="transmembrane region" description="Helical" evidence="8">
    <location>
        <begin position="306"/>
        <end position="328"/>
    </location>
</feature>
<evidence type="ECO:0000256" key="5">
    <source>
        <dbReference type="ARBA" id="ARBA00023136"/>
    </source>
</evidence>
<evidence type="ECO:0000256" key="8">
    <source>
        <dbReference type="SAM" id="Phobius"/>
    </source>
</evidence>
<proteinExistence type="inferred from homology"/>
<dbReference type="InterPro" id="IPR028055">
    <property type="entry name" value="YidC/Oxa/ALB_C"/>
</dbReference>
<dbReference type="EMBL" id="PKPP01002490">
    <property type="protein sequence ID" value="PWA74922.1"/>
    <property type="molecule type" value="Genomic_DNA"/>
</dbReference>
<comment type="similarity">
    <text evidence="2">Belongs to the OXA1/ALB3/YidC (TC 2.A.9.2) family.</text>
</comment>
<accession>A0A2U1NN38</accession>
<feature type="domain" description="Membrane insertase YidC/Oxa/ALB C-terminal" evidence="9">
    <location>
        <begin position="156"/>
        <end position="341"/>
    </location>
</feature>
<organism evidence="10 11">
    <name type="scientific">Artemisia annua</name>
    <name type="common">Sweet wormwood</name>
    <dbReference type="NCBI Taxonomy" id="35608"/>
    <lineage>
        <taxon>Eukaryota</taxon>
        <taxon>Viridiplantae</taxon>
        <taxon>Streptophyta</taxon>
        <taxon>Embryophyta</taxon>
        <taxon>Tracheophyta</taxon>
        <taxon>Spermatophyta</taxon>
        <taxon>Magnoliopsida</taxon>
        <taxon>eudicotyledons</taxon>
        <taxon>Gunneridae</taxon>
        <taxon>Pentapetalae</taxon>
        <taxon>asterids</taxon>
        <taxon>campanulids</taxon>
        <taxon>Asterales</taxon>
        <taxon>Asteraceae</taxon>
        <taxon>Asteroideae</taxon>
        <taxon>Anthemideae</taxon>
        <taxon>Artemisiinae</taxon>
        <taxon>Artemisia</taxon>
    </lineage>
</organism>
<evidence type="ECO:0000256" key="1">
    <source>
        <dbReference type="ARBA" id="ARBA00004141"/>
    </source>
</evidence>